<comment type="caution">
    <text evidence="1">The sequence shown here is derived from an EMBL/GenBank/DDBJ whole genome shotgun (WGS) entry which is preliminary data.</text>
</comment>
<organism evidence="1 2">
    <name type="scientific">Antricoccus suffuscus</name>
    <dbReference type="NCBI Taxonomy" id="1629062"/>
    <lineage>
        <taxon>Bacteria</taxon>
        <taxon>Bacillati</taxon>
        <taxon>Actinomycetota</taxon>
        <taxon>Actinomycetes</taxon>
        <taxon>Geodermatophilales</taxon>
        <taxon>Antricoccaceae</taxon>
        <taxon>Antricoccus</taxon>
    </lineage>
</organism>
<evidence type="ECO:0000313" key="1">
    <source>
        <dbReference type="EMBL" id="PRZ41729.1"/>
    </source>
</evidence>
<dbReference type="Gene3D" id="3.40.960.10">
    <property type="entry name" value="VSR Endonuclease"/>
    <property type="match status" value="1"/>
</dbReference>
<evidence type="ECO:0000313" key="2">
    <source>
        <dbReference type="Proteomes" id="UP000237752"/>
    </source>
</evidence>
<sequence>MRLRVIDAGFPRPDLQICINDRNGVEIARIDMGYKSLRIASEYDGKEFHTSTADREHDEQRRDYLHELEGWRFVVGDKRKILGPDAGFELCLGKWLDIEPRLPRMW</sequence>
<dbReference type="EMBL" id="PVUE01000008">
    <property type="protein sequence ID" value="PRZ41729.1"/>
    <property type="molecule type" value="Genomic_DNA"/>
</dbReference>
<keyword evidence="2" id="KW-1185">Reference proteome</keyword>
<gene>
    <name evidence="1" type="ORF">CLV47_10888</name>
</gene>
<name>A0A2T0ZZE2_9ACTN</name>
<protein>
    <submittedName>
        <fullName evidence="1">Uncharacterized protein</fullName>
    </submittedName>
</protein>
<accession>A0A2T0ZZE2</accession>
<reference evidence="1 2" key="1">
    <citation type="submission" date="2018-03" db="EMBL/GenBank/DDBJ databases">
        <title>Genomic Encyclopedia of Archaeal and Bacterial Type Strains, Phase II (KMG-II): from individual species to whole genera.</title>
        <authorList>
            <person name="Goeker M."/>
        </authorList>
    </citation>
    <scope>NUCLEOTIDE SEQUENCE [LARGE SCALE GENOMIC DNA]</scope>
    <source>
        <strain evidence="1 2">DSM 100065</strain>
    </source>
</reference>
<dbReference type="Proteomes" id="UP000237752">
    <property type="component" value="Unassembled WGS sequence"/>
</dbReference>
<proteinExistence type="predicted"/>
<dbReference type="AlphaFoldDB" id="A0A2T0ZZE2"/>